<protein>
    <recommendedName>
        <fullName evidence="4">Core-binding (CB) domain-containing protein</fullName>
    </recommendedName>
</protein>
<sequence length="530" mass="59405">MGKISENKSAASCSGCFAWGQLPGRFCRGCYTYGQQHAVGECVGCRRKVPVDDKHGYCRLCRAQATWAIKASGKASVIEPYLRRVTCQQLFFANLQRPKNGGSRVGKAGRRVLKPPPLPEPRSVITTSTQLMLFTVTRDFRRFDRERHANLANPWLVRARQAARALGEARGWSRWITSDVNRALVIVLSGFREGESIRYSELFPALRIRGLPVVRTAEVLDRLGLFTDDRAPAVDQWLERKLGEMPPGIHRAVEAWVHTLLDGGPRSEPRSRHTAWAYLGEIQPVLLEWSSRYDHLREVTREDIIAARDAATGKQRESRVVALRSLFRHAKKNGQIFRNPTIRIRVPRQTGGVLQALVQADIDEAIATATTPDIRLIVALAAIHAARPKTIRTMQLKDIDLGNRRITVGGHVRPLDDLTRHAVLDWLNHRRNRWPNTANPHLLITQKTAVELGPAGRLWTTRATRNLTATLERLRVDRQLEEALTHGADPLHLALVFGIDEKTAIRYADSARALLAQAAEGGPSRRDAVS</sequence>
<evidence type="ECO:0000313" key="3">
    <source>
        <dbReference type="Proteomes" id="UP000000377"/>
    </source>
</evidence>
<dbReference type="SUPFAM" id="SSF56349">
    <property type="entry name" value="DNA breaking-rejoining enzymes"/>
    <property type="match status" value="1"/>
</dbReference>
<dbReference type="EMBL" id="CP002047">
    <property type="protein sequence ID" value="ADI08251.1"/>
    <property type="molecule type" value="Genomic_DNA"/>
</dbReference>
<dbReference type="InterPro" id="IPR011010">
    <property type="entry name" value="DNA_brk_join_enz"/>
</dbReference>
<evidence type="ECO:0000256" key="1">
    <source>
        <dbReference type="ARBA" id="ARBA00023172"/>
    </source>
</evidence>
<dbReference type="GO" id="GO:0015074">
    <property type="term" value="P:DNA integration"/>
    <property type="evidence" value="ECO:0007669"/>
    <property type="project" value="InterPro"/>
</dbReference>
<dbReference type="GO" id="GO:0003677">
    <property type="term" value="F:DNA binding"/>
    <property type="evidence" value="ECO:0007669"/>
    <property type="project" value="InterPro"/>
</dbReference>
<proteinExistence type="predicted"/>
<dbReference type="AlphaFoldDB" id="D7C525"/>
<keyword evidence="1" id="KW-0233">DNA recombination</keyword>
<dbReference type="eggNOG" id="COG4974">
    <property type="taxonomic scope" value="Bacteria"/>
</dbReference>
<dbReference type="STRING" id="749414.SBI_05131"/>
<keyword evidence="3" id="KW-1185">Reference proteome</keyword>
<dbReference type="InterPro" id="IPR013762">
    <property type="entry name" value="Integrase-like_cat_sf"/>
</dbReference>
<name>D7C525_STRBB</name>
<reference evidence="2 3" key="1">
    <citation type="journal article" date="2010" name="J. Bacteriol.">
        <title>Genome sequence of the milbemycin-producing bacterium Streptomyces bingchenggensis.</title>
        <authorList>
            <person name="Wang X.J."/>
            <person name="Yan Y.J."/>
            <person name="Zhang B."/>
            <person name="An J."/>
            <person name="Wang J.J."/>
            <person name="Tian J."/>
            <person name="Jiang L."/>
            <person name="Chen Y.H."/>
            <person name="Huang S.X."/>
            <person name="Yin M."/>
            <person name="Zhang J."/>
            <person name="Gao A.L."/>
            <person name="Liu C.X."/>
            <person name="Zhu Z.X."/>
            <person name="Xiang W.S."/>
        </authorList>
    </citation>
    <scope>NUCLEOTIDE SEQUENCE [LARGE SCALE GENOMIC DNA]</scope>
    <source>
        <strain evidence="2 3">BCW-1</strain>
    </source>
</reference>
<evidence type="ECO:0000313" key="2">
    <source>
        <dbReference type="EMBL" id="ADI08251.1"/>
    </source>
</evidence>
<dbReference type="RefSeq" id="WP_014177718.1">
    <property type="nucleotide sequence ID" value="NC_016582.1"/>
</dbReference>
<gene>
    <name evidence="2" type="ordered locus">SBI_05131</name>
</gene>
<dbReference type="GO" id="GO:0006310">
    <property type="term" value="P:DNA recombination"/>
    <property type="evidence" value="ECO:0007669"/>
    <property type="project" value="UniProtKB-KW"/>
</dbReference>
<dbReference type="PATRIC" id="fig|749414.3.peg.5305"/>
<dbReference type="KEGG" id="sbh:SBI_05131"/>
<organism evidence="2 3">
    <name type="scientific">Streptomyces bingchenggensis (strain BCW-1)</name>
    <dbReference type="NCBI Taxonomy" id="749414"/>
    <lineage>
        <taxon>Bacteria</taxon>
        <taxon>Bacillati</taxon>
        <taxon>Actinomycetota</taxon>
        <taxon>Actinomycetes</taxon>
        <taxon>Kitasatosporales</taxon>
        <taxon>Streptomycetaceae</taxon>
        <taxon>Streptomyces</taxon>
    </lineage>
</organism>
<evidence type="ECO:0008006" key="4">
    <source>
        <dbReference type="Google" id="ProtNLM"/>
    </source>
</evidence>
<dbReference type="Gene3D" id="1.10.443.10">
    <property type="entry name" value="Intergrase catalytic core"/>
    <property type="match status" value="1"/>
</dbReference>
<accession>D7C525</accession>
<dbReference type="Proteomes" id="UP000000377">
    <property type="component" value="Chromosome"/>
</dbReference>
<dbReference type="HOGENOM" id="CLU_037617_0_0_11"/>